<evidence type="ECO:0000313" key="2">
    <source>
        <dbReference type="EMBL" id="EFI33410.1"/>
    </source>
</evidence>
<dbReference type="NCBIfam" id="NF033819">
    <property type="entry name" value="IS66_TnpB"/>
    <property type="match status" value="1"/>
</dbReference>
<gene>
    <name evidence="1" type="ORF">Dthio_PD0028</name>
    <name evidence="2" type="ORF">Dthio_PD0742</name>
    <name evidence="3" type="ORF">Dthio_PD1752</name>
    <name evidence="4" type="ORF">Dthio_PD2646</name>
    <name evidence="5" type="ORF">Dthio_PD2999</name>
    <name evidence="6" type="ORF">Dthio_PD3713</name>
    <name evidence="7" type="ORF">Dthio_PD3834</name>
</gene>
<protein>
    <submittedName>
        <fullName evidence="6">IS66 Orf2 family protein</fullName>
    </submittedName>
</protein>
<dbReference type="EMBL" id="ACJN02000001">
    <property type="protein sequence ID" value="EFI36364.1"/>
    <property type="molecule type" value="Genomic_DNA"/>
</dbReference>
<organism evidence="6 8">
    <name type="scientific">Desulfonatronospira thiodismutans ASO3-1</name>
    <dbReference type="NCBI Taxonomy" id="555779"/>
    <lineage>
        <taxon>Bacteria</taxon>
        <taxon>Pseudomonadati</taxon>
        <taxon>Thermodesulfobacteriota</taxon>
        <taxon>Desulfovibrionia</taxon>
        <taxon>Desulfovibrionales</taxon>
        <taxon>Desulfonatronovibrionaceae</taxon>
        <taxon>Desulfonatronospira</taxon>
    </lineage>
</organism>
<dbReference type="AlphaFoldDB" id="D6SK50"/>
<dbReference type="OrthoDB" id="9801450at2"/>
<dbReference type="Proteomes" id="UP000005496">
    <property type="component" value="Unassembled WGS sequence"/>
</dbReference>
<dbReference type="PANTHER" id="PTHR36455:SF1">
    <property type="entry name" value="BLR8292 PROTEIN"/>
    <property type="match status" value="1"/>
</dbReference>
<reference evidence="6 8" key="1">
    <citation type="submission" date="2010-05" db="EMBL/GenBank/DDBJ databases">
        <title>The draft genome of Desulfonatronospira thiodismutans ASO3-1.</title>
        <authorList>
            <consortium name="US DOE Joint Genome Institute (JGI-PGF)"/>
            <person name="Lucas S."/>
            <person name="Copeland A."/>
            <person name="Lapidus A."/>
            <person name="Cheng J.-F."/>
            <person name="Bruce D."/>
            <person name="Goodwin L."/>
            <person name="Pitluck S."/>
            <person name="Chertkov O."/>
            <person name="Brettin T."/>
            <person name="Detter J.C."/>
            <person name="Han C."/>
            <person name="Land M.L."/>
            <person name="Hauser L."/>
            <person name="Kyrpides N."/>
            <person name="Mikhailova N."/>
            <person name="Muyzer G."/>
            <person name="Woyke T."/>
        </authorList>
    </citation>
    <scope>NUCLEOTIDE SEQUENCE [LARGE SCALE GENOMIC DNA]</scope>
    <source>
        <strain evidence="6 8">ASO3-1</strain>
    </source>
</reference>
<evidence type="ECO:0000313" key="8">
    <source>
        <dbReference type="Proteomes" id="UP000005496"/>
    </source>
</evidence>
<evidence type="ECO:0000313" key="7">
    <source>
        <dbReference type="EMBL" id="EFI36364.1"/>
    </source>
</evidence>
<dbReference type="EMBL" id="ACJN02000002">
    <property type="protein sequence ID" value="EFI34397.1"/>
    <property type="molecule type" value="Genomic_DNA"/>
</dbReference>
<comment type="caution">
    <text evidence="6">The sequence shown here is derived from an EMBL/GenBank/DDBJ whole genome shotgun (WGS) entry which is preliminary data.</text>
</comment>
<evidence type="ECO:0000313" key="3">
    <source>
        <dbReference type="EMBL" id="EFI34397.1"/>
    </source>
</evidence>
<dbReference type="EMBL" id="ACJN02000005">
    <property type="protein sequence ID" value="EFI32741.1"/>
    <property type="molecule type" value="Genomic_DNA"/>
</dbReference>
<dbReference type="EMBL" id="ACJN02000001">
    <property type="protein sequence ID" value="EFI36253.1"/>
    <property type="molecule type" value="Genomic_DNA"/>
</dbReference>
<evidence type="ECO:0000313" key="4">
    <source>
        <dbReference type="EMBL" id="EFI35235.1"/>
    </source>
</evidence>
<proteinExistence type="predicted"/>
<dbReference type="EMBL" id="ACJN02000001">
    <property type="protein sequence ID" value="EFI35573.1"/>
    <property type="molecule type" value="Genomic_DNA"/>
</dbReference>
<dbReference type="RefSeq" id="WP_008868369.1">
    <property type="nucleotide sequence ID" value="NZ_ACJN02000001.1"/>
</dbReference>
<dbReference type="eggNOG" id="COG3436">
    <property type="taxonomic scope" value="Bacteria"/>
</dbReference>
<name>D6SK50_9BACT</name>
<dbReference type="PANTHER" id="PTHR36455">
    <property type="match status" value="1"/>
</dbReference>
<keyword evidence="8" id="KW-1185">Reference proteome</keyword>
<dbReference type="EMBL" id="ACJN02000003">
    <property type="protein sequence ID" value="EFI33410.1"/>
    <property type="molecule type" value="Genomic_DNA"/>
</dbReference>
<dbReference type="InterPro" id="IPR008878">
    <property type="entry name" value="Transposase_IS66_Orf2"/>
</dbReference>
<accession>D6SK50</accession>
<evidence type="ECO:0000313" key="1">
    <source>
        <dbReference type="EMBL" id="EFI32741.1"/>
    </source>
</evidence>
<dbReference type="Pfam" id="PF05717">
    <property type="entry name" value="TnpB_IS66"/>
    <property type="match status" value="1"/>
</dbReference>
<evidence type="ECO:0000313" key="6">
    <source>
        <dbReference type="EMBL" id="EFI36253.1"/>
    </source>
</evidence>
<sequence length="116" mass="13566">MIAVSQAKVYLVTGHTDMRKAIDGLSIMVQAQLEHDPFSGHLFVFCNRQRTIIKILYWDTNGFCLWQKRLEKQSFKWPASKQEVMELDARQLVWLLDGLDPVQVRGHKELKFSTLF</sequence>
<evidence type="ECO:0000313" key="5">
    <source>
        <dbReference type="EMBL" id="EFI35573.1"/>
    </source>
</evidence>
<dbReference type="EMBL" id="ACJN02000001">
    <property type="protein sequence ID" value="EFI35235.1"/>
    <property type="molecule type" value="Genomic_DNA"/>
</dbReference>